<keyword evidence="5" id="KW-1185">Reference proteome</keyword>
<evidence type="ECO:0000259" key="3">
    <source>
        <dbReference type="Pfam" id="PF02638"/>
    </source>
</evidence>
<dbReference type="InterPro" id="IPR003790">
    <property type="entry name" value="GHL10"/>
</dbReference>
<dbReference type="RefSeq" id="WP_313887120.1">
    <property type="nucleotide sequence ID" value="NZ_JAMPKX010000002.1"/>
</dbReference>
<dbReference type="Gene3D" id="3.20.20.80">
    <property type="entry name" value="Glycosidases"/>
    <property type="match status" value="1"/>
</dbReference>
<accession>A0ABV0K180</accession>
<name>A0ABV0K180_9CYAN</name>
<organism evidence="4 5">
    <name type="scientific">Leptolyngbya subtilissima DQ-A4</name>
    <dbReference type="NCBI Taxonomy" id="2933933"/>
    <lineage>
        <taxon>Bacteria</taxon>
        <taxon>Bacillati</taxon>
        <taxon>Cyanobacteriota</taxon>
        <taxon>Cyanophyceae</taxon>
        <taxon>Leptolyngbyales</taxon>
        <taxon>Leptolyngbyaceae</taxon>
        <taxon>Leptolyngbya group</taxon>
        <taxon>Leptolyngbya</taxon>
    </lineage>
</organism>
<dbReference type="Pfam" id="PF02638">
    <property type="entry name" value="GHL10"/>
    <property type="match status" value="1"/>
</dbReference>
<proteinExistence type="predicted"/>
<dbReference type="InterPro" id="IPR017853">
    <property type="entry name" value="GH"/>
</dbReference>
<evidence type="ECO:0000313" key="4">
    <source>
        <dbReference type="EMBL" id="MEP0946544.1"/>
    </source>
</evidence>
<evidence type="ECO:0000256" key="1">
    <source>
        <dbReference type="ARBA" id="ARBA00022729"/>
    </source>
</evidence>
<dbReference type="SUPFAM" id="SSF51445">
    <property type="entry name" value="(Trans)glycosidases"/>
    <property type="match status" value="1"/>
</dbReference>
<evidence type="ECO:0000313" key="5">
    <source>
        <dbReference type="Proteomes" id="UP001482513"/>
    </source>
</evidence>
<feature type="compositionally biased region" description="Polar residues" evidence="2">
    <location>
        <begin position="113"/>
        <end position="127"/>
    </location>
</feature>
<comment type="caution">
    <text evidence="4">The sequence shown here is derived from an EMBL/GenBank/DDBJ whole genome shotgun (WGS) entry which is preliminary data.</text>
</comment>
<protein>
    <submittedName>
        <fullName evidence="4">Family 10 glycosylhydrolase</fullName>
    </submittedName>
</protein>
<dbReference type="InterPro" id="IPR052177">
    <property type="entry name" value="Divisome_Glycosyl_Hydrolase"/>
</dbReference>
<reference evidence="4 5" key="1">
    <citation type="submission" date="2022-04" db="EMBL/GenBank/DDBJ databases">
        <title>Positive selection, recombination, and allopatry shape intraspecific diversity of widespread and dominant cyanobacteria.</title>
        <authorList>
            <person name="Wei J."/>
            <person name="Shu W."/>
            <person name="Hu C."/>
        </authorList>
    </citation>
    <scope>NUCLEOTIDE SEQUENCE [LARGE SCALE GENOMIC DNA]</scope>
    <source>
        <strain evidence="4 5">DQ-A4</strain>
    </source>
</reference>
<gene>
    <name evidence="4" type="ORF">NC992_06645</name>
</gene>
<dbReference type="EMBL" id="JAMPKX010000002">
    <property type="protein sequence ID" value="MEP0946544.1"/>
    <property type="molecule type" value="Genomic_DNA"/>
</dbReference>
<evidence type="ECO:0000256" key="2">
    <source>
        <dbReference type="SAM" id="MobiDB-lite"/>
    </source>
</evidence>
<dbReference type="PANTHER" id="PTHR43405">
    <property type="entry name" value="GLYCOSYL HYDROLASE DIGH"/>
    <property type="match status" value="1"/>
</dbReference>
<feature type="region of interest" description="Disordered" evidence="2">
    <location>
        <begin position="72"/>
        <end position="131"/>
    </location>
</feature>
<feature type="domain" description="Glycosyl hydrolase-like 10" evidence="3">
    <location>
        <begin position="260"/>
        <end position="554"/>
    </location>
</feature>
<keyword evidence="1" id="KW-0732">Signal</keyword>
<sequence>MTQQLGKGLLLVAVTRWTRSLTIAGLVGVGLPMLPILAQAEIPSGQNQPAGTAALPDNLELYLELTDDSEAESFPLVPTAEPAPAPRPGRRPTHVPSAPPLPPSQRPRVLQPVNSDNATVDSPSPTSGDPAEQIAPAVIELSPTGRPPSPVVFLAMQQELKNLIGRFESALIMANSLDAPTALTLPDRSPVLTAAADPVNVAGGSRAYLHPTLGEAQQLLNDWDGLLAAGKHSEVRDRWLATRTALWENFPTERPINQGEIRAMWLDRGTIVRARSPQGLSEIFDKLAAAGINTVFFETVNAGYTVYPSQVAPEQNPLTQGWDPLAAAVDLAHQRGMTLHAWVWVFAAGNQRHNRLLNQPADYPGPLISRHPSWAAYDNSGSLIPRGQDKPFLDPANPEVRSYLTRLMTEIVTNYDVDGLHLDYIRYPFQDPGANRTYGYGEVARWRFQSMTGVDPTTINPRPDDALERNQQIQQQVLWERWNEFRVQQVTSFVQSISSTLRRQHPELVMSAAVFANPEHERLQRIQQDWGAWARADYLDWVVLMSYAGDTSRFERIVSPWLVNESFGSALVIPAIRLLNLSNAATLDQMQASRDLPTPGYALFAAADLNSELNAVLAQTQSGSPPGLTTPYAMAASRYAALQREWSWLLAHQRLWMDRNALEPWISQVNNLGSEFDVLAQEPSRRNLETVKAELARVRASVNQGMSVDTANSGYRVRSWQHRLAAIEQLLEHGEKTQP</sequence>
<dbReference type="PANTHER" id="PTHR43405:SF1">
    <property type="entry name" value="GLYCOSYL HYDROLASE DIGH"/>
    <property type="match status" value="1"/>
</dbReference>
<dbReference type="Proteomes" id="UP001482513">
    <property type="component" value="Unassembled WGS sequence"/>
</dbReference>